<evidence type="ECO:0000313" key="7">
    <source>
        <dbReference type="Proteomes" id="UP001173801"/>
    </source>
</evidence>
<dbReference type="Proteomes" id="UP001173801">
    <property type="component" value="Unassembled WGS sequence"/>
</dbReference>
<evidence type="ECO:0000256" key="2">
    <source>
        <dbReference type="ARBA" id="ARBA00022603"/>
    </source>
</evidence>
<dbReference type="Gene3D" id="3.40.50.150">
    <property type="entry name" value="Vaccinia Virus protein VP39"/>
    <property type="match status" value="1"/>
</dbReference>
<dbReference type="InterPro" id="IPR029063">
    <property type="entry name" value="SAM-dependent_MTases_sf"/>
</dbReference>
<dbReference type="InterPro" id="IPR002052">
    <property type="entry name" value="DNA_methylase_N6_adenine_CS"/>
</dbReference>
<dbReference type="SUPFAM" id="SSF53335">
    <property type="entry name" value="S-adenosyl-L-methionine-dependent methyltransferases"/>
    <property type="match status" value="1"/>
</dbReference>
<keyword evidence="7" id="KW-1185">Reference proteome</keyword>
<dbReference type="PANTHER" id="PTHR13370:SF3">
    <property type="entry name" value="TRNA (GUANINE(10)-N2)-METHYLTRANSFERASE HOMOLOG"/>
    <property type="match status" value="1"/>
</dbReference>
<evidence type="ECO:0000259" key="5">
    <source>
        <dbReference type="Pfam" id="PF01555"/>
    </source>
</evidence>
<dbReference type="Pfam" id="PF01555">
    <property type="entry name" value="N6_N4_Mtase"/>
    <property type="match status" value="1"/>
</dbReference>
<protein>
    <recommendedName>
        <fullName evidence="4">Methyltransferase</fullName>
        <ecNumber evidence="4">2.1.1.-</ecNumber>
    </recommendedName>
</protein>
<sequence>MKSDFTLHHGDTFEILPKFKNHFDLIFADPPYFLSNDGLSIQSGQIVSVNKGVWDKSYGIDEIDKFNFSWLEIAKNSLTNNGSIMISGTYHNIFSIGRALQKLDYKILNIITWQKTNPPPNFSCRYLTHSTEQIIWARKSEKHKHIFNYEILKKINDDKQMKDVWSFSAIAPWEKTCGKHPTQKPLALLVRLILMATDENSVVCDPFSGSSTTGIAANLLGRNFVGIEKDRDFVEISLKRKAQLEQNFSDFKNKILDLKILKEQK</sequence>
<reference evidence="6" key="1">
    <citation type="submission" date="2022-08" db="EMBL/GenBank/DDBJ databases">
        <authorList>
            <person name="Wang H."/>
        </authorList>
    </citation>
    <scope>NUCLEOTIDE SEQUENCE</scope>
    <source>
        <strain evidence="6">PS10</strain>
    </source>
</reference>
<comment type="caution">
    <text evidence="6">The sequence shown here is derived from an EMBL/GenBank/DDBJ whole genome shotgun (WGS) entry which is preliminary data.</text>
</comment>
<name>A0ABT7HND3_9BACT</name>
<evidence type="ECO:0000256" key="4">
    <source>
        <dbReference type="RuleBase" id="RU362026"/>
    </source>
</evidence>
<accession>A0ABT7HND3</accession>
<proteinExistence type="inferred from homology"/>
<dbReference type="EC" id="2.1.1.-" evidence="4"/>
<dbReference type="InterPro" id="IPR002941">
    <property type="entry name" value="DNA_methylase_N4/N6"/>
</dbReference>
<dbReference type="PANTHER" id="PTHR13370">
    <property type="entry name" value="RNA METHYLASE-RELATED"/>
    <property type="match status" value="1"/>
</dbReference>
<organism evidence="6 7">
    <name type="scientific">Campylobacter gastrosuis</name>
    <dbReference type="NCBI Taxonomy" id="2974576"/>
    <lineage>
        <taxon>Bacteria</taxon>
        <taxon>Pseudomonadati</taxon>
        <taxon>Campylobacterota</taxon>
        <taxon>Epsilonproteobacteria</taxon>
        <taxon>Campylobacterales</taxon>
        <taxon>Campylobacteraceae</taxon>
        <taxon>Campylobacter</taxon>
    </lineage>
</organism>
<dbReference type="InterPro" id="IPR001091">
    <property type="entry name" value="RM_Methyltransferase"/>
</dbReference>
<keyword evidence="2" id="KW-0489">Methyltransferase</keyword>
<dbReference type="RefSeq" id="WP_284936936.1">
    <property type="nucleotide sequence ID" value="NZ_JANURM010000002.1"/>
</dbReference>
<keyword evidence="3" id="KW-0808">Transferase</keyword>
<dbReference type="PRINTS" id="PR00508">
    <property type="entry name" value="S21N4MTFRASE"/>
</dbReference>
<evidence type="ECO:0000256" key="3">
    <source>
        <dbReference type="ARBA" id="ARBA00022679"/>
    </source>
</evidence>
<reference evidence="6" key="2">
    <citation type="journal article" date="2023" name="Microorganisms">
        <title>Isolation and Genomic Characteristics of Cat-Borne Campylobacter felis sp. nov. and Sheep-Borne Campylobacter ovis sp. nov.</title>
        <authorList>
            <person name="Wang H."/>
            <person name="Li Y."/>
            <person name="Gu Y."/>
            <person name="Zhou G."/>
            <person name="Chen X."/>
            <person name="Zhang X."/>
            <person name="Shao Z."/>
            <person name="Zhang J."/>
            <person name="Zhang M."/>
        </authorList>
    </citation>
    <scope>NUCLEOTIDE SEQUENCE</scope>
    <source>
        <strain evidence="6">PS10</strain>
    </source>
</reference>
<dbReference type="PROSITE" id="PS00092">
    <property type="entry name" value="N6_MTASE"/>
    <property type="match status" value="1"/>
</dbReference>
<dbReference type="EMBL" id="JANURM010000002">
    <property type="protein sequence ID" value="MDL0088285.1"/>
    <property type="molecule type" value="Genomic_DNA"/>
</dbReference>
<comment type="similarity">
    <text evidence="1 4">Belongs to the N(4)/N(6)-methyltransferase family.</text>
</comment>
<evidence type="ECO:0000313" key="6">
    <source>
        <dbReference type="EMBL" id="MDL0088285.1"/>
    </source>
</evidence>
<feature type="domain" description="DNA methylase N-4/N-6" evidence="5">
    <location>
        <begin position="24"/>
        <end position="238"/>
    </location>
</feature>
<gene>
    <name evidence="6" type="ORF">NYG85_02690</name>
</gene>
<evidence type="ECO:0000256" key="1">
    <source>
        <dbReference type="ARBA" id="ARBA00006594"/>
    </source>
</evidence>